<dbReference type="InterPro" id="IPR008333">
    <property type="entry name" value="Cbr1-like_FAD-bd_dom"/>
</dbReference>
<gene>
    <name evidence="14" type="ORF">BSAL_07700</name>
</gene>
<dbReference type="Pfam" id="PF00175">
    <property type="entry name" value="NAD_binding_1"/>
    <property type="match status" value="1"/>
</dbReference>
<dbReference type="InterPro" id="IPR001433">
    <property type="entry name" value="OxRdtase_FAD/NAD-bd"/>
</dbReference>
<evidence type="ECO:0000256" key="12">
    <source>
        <dbReference type="SAM" id="SignalP"/>
    </source>
</evidence>
<feature type="chain" id="PRO_5006623394" description="NADH-cytochrome b5 reductase" evidence="12">
    <location>
        <begin position="21"/>
        <end position="298"/>
    </location>
</feature>
<dbReference type="InterPro" id="IPR001709">
    <property type="entry name" value="Flavoprot_Pyr_Nucl_cyt_Rdtase"/>
</dbReference>
<evidence type="ECO:0000256" key="9">
    <source>
        <dbReference type="ARBA" id="ARBA00047682"/>
    </source>
</evidence>
<evidence type="ECO:0000256" key="2">
    <source>
        <dbReference type="ARBA" id="ARBA00004173"/>
    </source>
</evidence>
<feature type="binding site" evidence="10">
    <location>
        <position position="99"/>
    </location>
    <ligand>
        <name>FAD</name>
        <dbReference type="ChEBI" id="CHEBI:57692"/>
    </ligand>
</feature>
<dbReference type="EMBL" id="CYKH01001409">
    <property type="protein sequence ID" value="CUI14576.1"/>
    <property type="molecule type" value="Genomic_DNA"/>
</dbReference>
<comment type="catalytic activity">
    <reaction evidence="9 11">
        <text>2 Fe(III)-[cytochrome b5] + NADH = 2 Fe(II)-[cytochrome b5] + NAD(+) + H(+)</text>
        <dbReference type="Rhea" id="RHEA:46680"/>
        <dbReference type="Rhea" id="RHEA-COMP:10438"/>
        <dbReference type="Rhea" id="RHEA-COMP:10439"/>
        <dbReference type="ChEBI" id="CHEBI:15378"/>
        <dbReference type="ChEBI" id="CHEBI:29033"/>
        <dbReference type="ChEBI" id="CHEBI:29034"/>
        <dbReference type="ChEBI" id="CHEBI:57540"/>
        <dbReference type="ChEBI" id="CHEBI:57945"/>
        <dbReference type="EC" id="1.6.2.2"/>
    </reaction>
</comment>
<dbReference type="Gene3D" id="2.40.30.10">
    <property type="entry name" value="Translation factors"/>
    <property type="match status" value="1"/>
</dbReference>
<keyword evidence="12" id="KW-0732">Signal</keyword>
<keyword evidence="8" id="KW-0496">Mitochondrion</keyword>
<evidence type="ECO:0000256" key="1">
    <source>
        <dbReference type="ARBA" id="ARBA00001974"/>
    </source>
</evidence>
<evidence type="ECO:0000256" key="6">
    <source>
        <dbReference type="ARBA" id="ARBA00023002"/>
    </source>
</evidence>
<organism evidence="14 15">
    <name type="scientific">Bodo saltans</name>
    <name type="common">Flagellated protozoan</name>
    <dbReference type="NCBI Taxonomy" id="75058"/>
    <lineage>
        <taxon>Eukaryota</taxon>
        <taxon>Discoba</taxon>
        <taxon>Euglenozoa</taxon>
        <taxon>Kinetoplastea</taxon>
        <taxon>Metakinetoplastina</taxon>
        <taxon>Eubodonida</taxon>
        <taxon>Bodonidae</taxon>
        <taxon>Bodo</taxon>
    </lineage>
</organism>
<feature type="binding site" evidence="10">
    <location>
        <position position="123"/>
    </location>
    <ligand>
        <name>FAD</name>
        <dbReference type="ChEBI" id="CHEBI:57692"/>
    </ligand>
</feature>
<feature type="signal peptide" evidence="12">
    <location>
        <begin position="1"/>
        <end position="20"/>
    </location>
</feature>
<evidence type="ECO:0000256" key="4">
    <source>
        <dbReference type="ARBA" id="ARBA00022630"/>
    </source>
</evidence>
<proteinExistence type="inferred from homology"/>
<feature type="domain" description="FAD-binding FR-type" evidence="13">
    <location>
        <begin position="46"/>
        <end position="149"/>
    </location>
</feature>
<dbReference type="GO" id="GO:0005739">
    <property type="term" value="C:mitochondrion"/>
    <property type="evidence" value="ECO:0007669"/>
    <property type="project" value="UniProtKB-SubCell"/>
</dbReference>
<dbReference type="GO" id="GO:0090524">
    <property type="term" value="F:cytochrome-b5 reductase activity, acting on NADH"/>
    <property type="evidence" value="ECO:0007669"/>
    <property type="project" value="UniProtKB-EC"/>
</dbReference>
<evidence type="ECO:0000313" key="14">
    <source>
        <dbReference type="EMBL" id="CUI14576.1"/>
    </source>
</evidence>
<protein>
    <recommendedName>
        <fullName evidence="11">NADH-cytochrome b5 reductase</fullName>
        <ecNumber evidence="11">1.6.2.2</ecNumber>
    </recommendedName>
</protein>
<keyword evidence="15" id="KW-1185">Reference proteome</keyword>
<keyword evidence="5 10" id="KW-0274">FAD</keyword>
<dbReference type="InterPro" id="IPR017927">
    <property type="entry name" value="FAD-bd_FR_type"/>
</dbReference>
<dbReference type="InterPro" id="IPR001834">
    <property type="entry name" value="CBR-like"/>
</dbReference>
<keyword evidence="7 11" id="KW-0520">NAD</keyword>
<comment type="subcellular location">
    <subcellularLocation>
        <location evidence="2">Mitochondrion</location>
    </subcellularLocation>
</comment>
<dbReference type="SUPFAM" id="SSF63380">
    <property type="entry name" value="Riboflavin synthase domain-like"/>
    <property type="match status" value="1"/>
</dbReference>
<feature type="binding site" evidence="10">
    <location>
        <position position="98"/>
    </location>
    <ligand>
        <name>FAD</name>
        <dbReference type="ChEBI" id="CHEBI:57692"/>
    </ligand>
</feature>
<sequence>MLRALSLLGASAFIGGATHAAYVSESSAAAVACKPAAKNECAFSPDEFRGFKLISSRYESHDTRRFYFALDGDSTMNLPFASCVVCKYTDVDGKDITRPYTPISDNSTKGRFELLIKKYPKSKMGTHIFQLRQGEELLVKGPFKKFDYSVNQWSHVGMIAGGTGIAPMFQVIQGMLQNPKDKTKISLVYANNARRDILLANELTEYQKTYPNFNLYITLLEVPKRWLGGIGYINKEMVEAFMPKPGEKNTKILVCGPPPMMKVISGDKEFPAGKAPIQGTLSGLLKDMGYTEAQVFKY</sequence>
<evidence type="ECO:0000256" key="3">
    <source>
        <dbReference type="ARBA" id="ARBA00006105"/>
    </source>
</evidence>
<evidence type="ECO:0000259" key="13">
    <source>
        <dbReference type="PROSITE" id="PS51384"/>
    </source>
</evidence>
<dbReference type="OMA" id="LDMKGPF"/>
<evidence type="ECO:0000256" key="11">
    <source>
        <dbReference type="RuleBase" id="RU361226"/>
    </source>
</evidence>
<dbReference type="VEuPathDB" id="TriTrypDB:BSAL_07700"/>
<dbReference type="FunFam" id="2.40.30.10:FF:000032">
    <property type="entry name" value="NADH-cytochrome b5 reductase"/>
    <property type="match status" value="1"/>
</dbReference>
<dbReference type="InterPro" id="IPR039261">
    <property type="entry name" value="FNR_nucleotide-bd"/>
</dbReference>
<dbReference type="PANTHER" id="PTHR19370:SF171">
    <property type="entry name" value="NADH-CYTOCHROME B5 REDUCTASE 2"/>
    <property type="match status" value="1"/>
</dbReference>
<dbReference type="OrthoDB" id="432685at2759"/>
<evidence type="ECO:0000256" key="5">
    <source>
        <dbReference type="ARBA" id="ARBA00022827"/>
    </source>
</evidence>
<comment type="cofactor">
    <cofactor evidence="1 10 11">
        <name>FAD</name>
        <dbReference type="ChEBI" id="CHEBI:57692"/>
    </cofactor>
</comment>
<comment type="similarity">
    <text evidence="3 11">Belongs to the flavoprotein pyridine nucleotide cytochrome reductase family.</text>
</comment>
<dbReference type="PROSITE" id="PS51384">
    <property type="entry name" value="FAD_FR"/>
    <property type="match status" value="1"/>
</dbReference>
<dbReference type="Pfam" id="PF00970">
    <property type="entry name" value="FAD_binding_6"/>
    <property type="match status" value="1"/>
</dbReference>
<dbReference type="EC" id="1.6.2.2" evidence="11"/>
<dbReference type="PRINTS" id="PR00371">
    <property type="entry name" value="FPNCR"/>
</dbReference>
<evidence type="ECO:0000256" key="10">
    <source>
        <dbReference type="PIRSR" id="PIRSR601834-1"/>
    </source>
</evidence>
<feature type="binding site" evidence="10">
    <location>
        <position position="100"/>
    </location>
    <ligand>
        <name>FAD</name>
        <dbReference type="ChEBI" id="CHEBI:57692"/>
    </ligand>
</feature>
<dbReference type="AlphaFoldDB" id="A0A0S4KHI4"/>
<dbReference type="SUPFAM" id="SSF52343">
    <property type="entry name" value="Ferredoxin reductase-like, C-terminal NADP-linked domain"/>
    <property type="match status" value="1"/>
</dbReference>
<dbReference type="Proteomes" id="UP000051952">
    <property type="component" value="Unassembled WGS sequence"/>
</dbReference>
<evidence type="ECO:0000256" key="8">
    <source>
        <dbReference type="ARBA" id="ARBA00023128"/>
    </source>
</evidence>
<evidence type="ECO:0000256" key="7">
    <source>
        <dbReference type="ARBA" id="ARBA00023027"/>
    </source>
</evidence>
<dbReference type="PRINTS" id="PR00406">
    <property type="entry name" value="CYTB5RDTASE"/>
</dbReference>
<evidence type="ECO:0000313" key="15">
    <source>
        <dbReference type="Proteomes" id="UP000051952"/>
    </source>
</evidence>
<feature type="binding site" evidence="10">
    <location>
        <position position="115"/>
    </location>
    <ligand>
        <name>FAD</name>
        <dbReference type="ChEBI" id="CHEBI:57692"/>
    </ligand>
</feature>
<dbReference type="CDD" id="cd06183">
    <property type="entry name" value="cyt_b5_reduct_like"/>
    <property type="match status" value="1"/>
</dbReference>
<dbReference type="PANTHER" id="PTHR19370">
    <property type="entry name" value="NADH-CYTOCHROME B5 REDUCTASE"/>
    <property type="match status" value="1"/>
</dbReference>
<keyword evidence="4 10" id="KW-0285">Flavoprotein</keyword>
<accession>A0A0S4KHI4</accession>
<feature type="binding site" evidence="10">
    <location>
        <position position="124"/>
    </location>
    <ligand>
        <name>FAD</name>
        <dbReference type="ChEBI" id="CHEBI:57692"/>
    </ligand>
</feature>
<feature type="binding site" evidence="10">
    <location>
        <position position="117"/>
    </location>
    <ligand>
        <name>FAD</name>
        <dbReference type="ChEBI" id="CHEBI:57692"/>
    </ligand>
</feature>
<keyword evidence="6 11" id="KW-0560">Oxidoreductase</keyword>
<dbReference type="FunFam" id="3.40.50.80:FF:000009">
    <property type="entry name" value="NADH-cytochrome b5 reductase"/>
    <property type="match status" value="1"/>
</dbReference>
<name>A0A0S4KHI4_BODSA</name>
<reference evidence="15" key="1">
    <citation type="submission" date="2015-09" db="EMBL/GenBank/DDBJ databases">
        <authorList>
            <consortium name="Pathogen Informatics"/>
        </authorList>
    </citation>
    <scope>NUCLEOTIDE SEQUENCE [LARGE SCALE GENOMIC DNA]</scope>
    <source>
        <strain evidence="15">Lake Konstanz</strain>
    </source>
</reference>
<dbReference type="InterPro" id="IPR017938">
    <property type="entry name" value="Riboflavin_synthase-like_b-brl"/>
</dbReference>
<dbReference type="Gene3D" id="3.40.50.80">
    <property type="entry name" value="Nucleotide-binding domain of ferredoxin-NADP reductase (FNR) module"/>
    <property type="match status" value="1"/>
</dbReference>